<accession>A0ABQ1U6I8</accession>
<protein>
    <recommendedName>
        <fullName evidence="5">Acyl-ACP thioesterase</fullName>
    </recommendedName>
</protein>
<evidence type="ECO:0000259" key="1">
    <source>
        <dbReference type="Pfam" id="PF01643"/>
    </source>
</evidence>
<dbReference type="InterPro" id="IPR050563">
    <property type="entry name" value="4-hydroxybenzoyl-CoA_TE"/>
</dbReference>
<dbReference type="EMBL" id="BMCS01000001">
    <property type="protein sequence ID" value="GGF09387.1"/>
    <property type="molecule type" value="Genomic_DNA"/>
</dbReference>
<dbReference type="Pfam" id="PF01643">
    <property type="entry name" value="Acyl-ACP_TE"/>
    <property type="match status" value="1"/>
</dbReference>
<feature type="domain" description="Acyl-ACP thioesterase N-terminal hotdog" evidence="1">
    <location>
        <begin position="16"/>
        <end position="142"/>
    </location>
</feature>
<gene>
    <name evidence="3" type="ORF">GCM10007298_01640</name>
</gene>
<evidence type="ECO:0000313" key="4">
    <source>
        <dbReference type="Proteomes" id="UP000632454"/>
    </source>
</evidence>
<evidence type="ECO:0000259" key="2">
    <source>
        <dbReference type="Pfam" id="PF20791"/>
    </source>
</evidence>
<dbReference type="InterPro" id="IPR029069">
    <property type="entry name" value="HotDog_dom_sf"/>
</dbReference>
<evidence type="ECO:0008006" key="5">
    <source>
        <dbReference type="Google" id="ProtNLM"/>
    </source>
</evidence>
<dbReference type="PANTHER" id="PTHR31793">
    <property type="entry name" value="4-HYDROXYBENZOYL-COA THIOESTERASE FAMILY MEMBER"/>
    <property type="match status" value="1"/>
</dbReference>
<dbReference type="Pfam" id="PF20791">
    <property type="entry name" value="Acyl-ACP_TE_C"/>
    <property type="match status" value="1"/>
</dbReference>
<sequence>METTVTGTLADLPDEGYVFRTSWPLSSGDIDRYEKLSVDGMARYLQECGAQHLVDCGAFETHKFWIVRRTVIDVIRPIEWPDTVHLSRWCAGISPRWCNMRVRMTSDGVDGREGGLIETEGFWINMNMETGAPSRLEDKFFELLATTTDERRLRWKAWLNDPVDAQTEQPFPLRLGDTDRLDHVNNAVYLQAMREVFPQLADVIDNPYRLIIEYNKPITYGEDVRIATAPTDGGILVWMTVDGEARTHASITALPR</sequence>
<reference evidence="4" key="1">
    <citation type="journal article" date="2019" name="Int. J. Syst. Evol. Microbiol.">
        <title>The Global Catalogue of Microorganisms (GCM) 10K type strain sequencing project: providing services to taxonomists for standard genome sequencing and annotation.</title>
        <authorList>
            <consortium name="The Broad Institute Genomics Platform"/>
            <consortium name="The Broad Institute Genome Sequencing Center for Infectious Disease"/>
            <person name="Wu L."/>
            <person name="Ma J."/>
        </authorList>
    </citation>
    <scope>NUCLEOTIDE SEQUENCE [LARGE SCALE GENOMIC DNA]</scope>
    <source>
        <strain evidence="4">CCM 7855</strain>
    </source>
</reference>
<name>A0ABQ1U6I8_9NOCA</name>
<proteinExistence type="predicted"/>
<dbReference type="Proteomes" id="UP000632454">
    <property type="component" value="Unassembled WGS sequence"/>
</dbReference>
<dbReference type="PANTHER" id="PTHR31793:SF24">
    <property type="entry name" value="LONG-CHAIN ACYL-COA THIOESTERASE FADM"/>
    <property type="match status" value="1"/>
</dbReference>
<dbReference type="InterPro" id="IPR049427">
    <property type="entry name" value="Acyl-ACP_TE_C"/>
</dbReference>
<dbReference type="Gene3D" id="3.10.129.10">
    <property type="entry name" value="Hotdog Thioesterase"/>
    <property type="match status" value="1"/>
</dbReference>
<evidence type="ECO:0000313" key="3">
    <source>
        <dbReference type="EMBL" id="GGF09387.1"/>
    </source>
</evidence>
<feature type="domain" description="Acyl-ACP thioesterase-like C-terminal" evidence="2">
    <location>
        <begin position="163"/>
        <end position="229"/>
    </location>
</feature>
<organism evidence="3 4">
    <name type="scientific">Williamsia phyllosphaerae</name>
    <dbReference type="NCBI Taxonomy" id="885042"/>
    <lineage>
        <taxon>Bacteria</taxon>
        <taxon>Bacillati</taxon>
        <taxon>Actinomycetota</taxon>
        <taxon>Actinomycetes</taxon>
        <taxon>Mycobacteriales</taxon>
        <taxon>Nocardiaceae</taxon>
        <taxon>Williamsia</taxon>
    </lineage>
</organism>
<keyword evidence="4" id="KW-1185">Reference proteome</keyword>
<dbReference type="InterPro" id="IPR002864">
    <property type="entry name" value="Acyl-ACP_thioesterase_NHD"/>
</dbReference>
<dbReference type="SUPFAM" id="SSF54637">
    <property type="entry name" value="Thioesterase/thiol ester dehydrase-isomerase"/>
    <property type="match status" value="2"/>
</dbReference>
<comment type="caution">
    <text evidence="3">The sequence shown here is derived from an EMBL/GenBank/DDBJ whole genome shotgun (WGS) entry which is preliminary data.</text>
</comment>